<protein>
    <recommendedName>
        <fullName evidence="15">Calcium-transporting ATPase</fullName>
        <ecNumber evidence="15">7.2.2.10</ecNumber>
    </recommendedName>
</protein>
<dbReference type="SMART" id="SM00831">
    <property type="entry name" value="Cation_ATPase_N"/>
    <property type="match status" value="1"/>
</dbReference>
<keyword evidence="10" id="KW-1278">Translocase</keyword>
<keyword evidence="13 15" id="KW-0472">Membrane</keyword>
<feature type="domain" description="Cation-transporting P-type ATPase N-terminal" evidence="16">
    <location>
        <begin position="26"/>
        <end position="100"/>
    </location>
</feature>
<feature type="transmembrane region" description="Helical" evidence="15">
    <location>
        <begin position="841"/>
        <end position="864"/>
    </location>
</feature>
<dbReference type="SUPFAM" id="SSF56784">
    <property type="entry name" value="HAD-like"/>
    <property type="match status" value="1"/>
</dbReference>
<evidence type="ECO:0000256" key="3">
    <source>
        <dbReference type="ARBA" id="ARBA00022568"/>
    </source>
</evidence>
<comment type="caution">
    <text evidence="15">Lacks conserved residue(s) required for the propagation of feature annotation.</text>
</comment>
<evidence type="ECO:0000313" key="18">
    <source>
        <dbReference type="Proteomes" id="UP000789396"/>
    </source>
</evidence>
<proteinExistence type="inferred from homology"/>
<keyword evidence="2 15" id="KW-0813">Transport</keyword>
<dbReference type="Proteomes" id="UP000789396">
    <property type="component" value="Unassembled WGS sequence"/>
</dbReference>
<dbReference type="InterPro" id="IPR006068">
    <property type="entry name" value="ATPase_P-typ_cation-transptr_C"/>
</dbReference>
<dbReference type="FunFam" id="3.40.50.1000:FF:000193">
    <property type="entry name" value="Plasma membrane calcium-transporting ATPase 2"/>
    <property type="match status" value="1"/>
</dbReference>
<keyword evidence="12 15" id="KW-0406">Ion transport</keyword>
<keyword evidence="5" id="KW-0479">Metal-binding</keyword>
<feature type="transmembrane region" description="Helical" evidence="15">
    <location>
        <begin position="735"/>
        <end position="757"/>
    </location>
</feature>
<comment type="subcellular location">
    <subcellularLocation>
        <location evidence="1">Endomembrane system</location>
        <topology evidence="1">Multi-pass membrane protein</topology>
    </subcellularLocation>
    <subcellularLocation>
        <location evidence="15">Membrane</location>
        <topology evidence="15">Multi-pass membrane protein</topology>
    </subcellularLocation>
</comment>
<dbReference type="InterPro" id="IPR036412">
    <property type="entry name" value="HAD-like_sf"/>
</dbReference>
<dbReference type="GO" id="GO:0046872">
    <property type="term" value="F:metal ion binding"/>
    <property type="evidence" value="ECO:0007669"/>
    <property type="project" value="UniProtKB-KW"/>
</dbReference>
<keyword evidence="18" id="KW-1185">Reference proteome</keyword>
<dbReference type="InterPro" id="IPR023299">
    <property type="entry name" value="ATPase_P-typ_cyto_dom_N"/>
</dbReference>
<dbReference type="Gene3D" id="1.20.1110.10">
    <property type="entry name" value="Calcium-transporting ATPase, transmembrane domain"/>
    <property type="match status" value="1"/>
</dbReference>
<dbReference type="SUPFAM" id="SSF81665">
    <property type="entry name" value="Calcium ATPase, transmembrane domain M"/>
    <property type="match status" value="1"/>
</dbReference>
<dbReference type="GO" id="GO:0005524">
    <property type="term" value="F:ATP binding"/>
    <property type="evidence" value="ECO:0007669"/>
    <property type="project" value="UniProtKB-KW"/>
</dbReference>
<dbReference type="GO" id="GO:0012505">
    <property type="term" value="C:endomembrane system"/>
    <property type="evidence" value="ECO:0007669"/>
    <property type="project" value="UniProtKB-SubCell"/>
</dbReference>
<keyword evidence="9" id="KW-0460">Magnesium</keyword>
<dbReference type="EMBL" id="CAJVPZ010000220">
    <property type="protein sequence ID" value="CAG8457594.1"/>
    <property type="molecule type" value="Genomic_DNA"/>
</dbReference>
<dbReference type="OrthoDB" id="3352408at2759"/>
<name>A0A9N8VJC7_9GLOM</name>
<dbReference type="SFLD" id="SFLDG00002">
    <property type="entry name" value="C1.7:_P-type_atpase_like"/>
    <property type="match status" value="1"/>
</dbReference>
<comment type="catalytic activity">
    <reaction evidence="14 15">
        <text>Ca(2+)(in) + ATP + H2O = Ca(2+)(out) + ADP + phosphate + H(+)</text>
        <dbReference type="Rhea" id="RHEA:18105"/>
        <dbReference type="ChEBI" id="CHEBI:15377"/>
        <dbReference type="ChEBI" id="CHEBI:15378"/>
        <dbReference type="ChEBI" id="CHEBI:29108"/>
        <dbReference type="ChEBI" id="CHEBI:30616"/>
        <dbReference type="ChEBI" id="CHEBI:43474"/>
        <dbReference type="ChEBI" id="CHEBI:456216"/>
        <dbReference type="EC" id="7.2.2.10"/>
    </reaction>
</comment>
<evidence type="ECO:0000313" key="17">
    <source>
        <dbReference type="EMBL" id="CAG8457594.1"/>
    </source>
</evidence>
<evidence type="ECO:0000256" key="7">
    <source>
        <dbReference type="ARBA" id="ARBA00022837"/>
    </source>
</evidence>
<evidence type="ECO:0000256" key="10">
    <source>
        <dbReference type="ARBA" id="ARBA00022967"/>
    </source>
</evidence>
<dbReference type="Pfam" id="PF00690">
    <property type="entry name" value="Cation_ATPase_N"/>
    <property type="match status" value="1"/>
</dbReference>
<dbReference type="InterPro" id="IPR006408">
    <property type="entry name" value="P-type_ATPase_IIB"/>
</dbReference>
<evidence type="ECO:0000256" key="2">
    <source>
        <dbReference type="ARBA" id="ARBA00022448"/>
    </source>
</evidence>
<dbReference type="Pfam" id="PF00689">
    <property type="entry name" value="Cation_ATPase_C"/>
    <property type="match status" value="1"/>
</dbReference>
<dbReference type="SFLD" id="SFLDS00003">
    <property type="entry name" value="Haloacid_Dehalogenase"/>
    <property type="match status" value="1"/>
</dbReference>
<evidence type="ECO:0000256" key="12">
    <source>
        <dbReference type="ARBA" id="ARBA00023065"/>
    </source>
</evidence>
<dbReference type="EC" id="7.2.2.10" evidence="15"/>
<dbReference type="SFLD" id="SFLDF00027">
    <property type="entry name" value="p-type_atpase"/>
    <property type="match status" value="1"/>
</dbReference>
<dbReference type="GO" id="GO:0006874">
    <property type="term" value="P:intracellular calcium ion homeostasis"/>
    <property type="evidence" value="ECO:0007669"/>
    <property type="project" value="TreeGrafter"/>
</dbReference>
<evidence type="ECO:0000259" key="16">
    <source>
        <dbReference type="SMART" id="SM00831"/>
    </source>
</evidence>
<evidence type="ECO:0000256" key="13">
    <source>
        <dbReference type="ARBA" id="ARBA00023136"/>
    </source>
</evidence>
<accession>A0A9N8VJC7</accession>
<dbReference type="AlphaFoldDB" id="A0A9N8VJC7"/>
<gene>
    <name evidence="17" type="ORF">RFULGI_LOCUS534</name>
</gene>
<organism evidence="17 18">
    <name type="scientific">Racocetra fulgida</name>
    <dbReference type="NCBI Taxonomy" id="60492"/>
    <lineage>
        <taxon>Eukaryota</taxon>
        <taxon>Fungi</taxon>
        <taxon>Fungi incertae sedis</taxon>
        <taxon>Mucoromycota</taxon>
        <taxon>Glomeromycotina</taxon>
        <taxon>Glomeromycetes</taxon>
        <taxon>Diversisporales</taxon>
        <taxon>Gigasporaceae</taxon>
        <taxon>Racocetra</taxon>
    </lineage>
</organism>
<dbReference type="NCBIfam" id="TIGR01494">
    <property type="entry name" value="ATPase_P-type"/>
    <property type="match status" value="1"/>
</dbReference>
<comment type="caution">
    <text evidence="17">The sequence shown here is derived from an EMBL/GenBank/DDBJ whole genome shotgun (WGS) entry which is preliminary data.</text>
</comment>
<evidence type="ECO:0000256" key="5">
    <source>
        <dbReference type="ARBA" id="ARBA00022723"/>
    </source>
</evidence>
<keyword evidence="11 15" id="KW-1133">Transmembrane helix</keyword>
<feature type="transmembrane region" description="Helical" evidence="15">
    <location>
        <begin position="660"/>
        <end position="681"/>
    </location>
</feature>
<dbReference type="InterPro" id="IPR044492">
    <property type="entry name" value="P_typ_ATPase_HD_dom"/>
</dbReference>
<keyword evidence="6 15" id="KW-0547">Nucleotide-binding</keyword>
<evidence type="ECO:0000256" key="6">
    <source>
        <dbReference type="ARBA" id="ARBA00022741"/>
    </source>
</evidence>
<dbReference type="InterPro" id="IPR004014">
    <property type="entry name" value="ATPase_P-typ_cation-transptr_N"/>
</dbReference>
<evidence type="ECO:0000256" key="11">
    <source>
        <dbReference type="ARBA" id="ARBA00022989"/>
    </source>
</evidence>
<keyword evidence="3 15" id="KW-0109">Calcium transport</keyword>
<comment type="similarity">
    <text evidence="15">Belongs to the cation transport ATPase (P-type) (TC 3.A.3) family.</text>
</comment>
<feature type="transmembrane region" description="Helical" evidence="15">
    <location>
        <begin position="810"/>
        <end position="829"/>
    </location>
</feature>
<comment type="function">
    <text evidence="15">Catalyzes the hydrolysis of ATP coupled with the transport of calcium.</text>
</comment>
<feature type="transmembrane region" description="Helical" evidence="15">
    <location>
        <begin position="113"/>
        <end position="134"/>
    </location>
</feature>
<dbReference type="Gene3D" id="3.40.1110.10">
    <property type="entry name" value="Calcium-transporting ATPase, cytoplasmic domain N"/>
    <property type="match status" value="1"/>
</dbReference>
<dbReference type="Pfam" id="PF13246">
    <property type="entry name" value="Cation_ATPase"/>
    <property type="match status" value="1"/>
</dbReference>
<dbReference type="InterPro" id="IPR059000">
    <property type="entry name" value="ATPase_P-type_domA"/>
</dbReference>
<dbReference type="FunFam" id="1.20.1110.10:FF:000039">
    <property type="entry name" value="Calcium-transporting ATPase"/>
    <property type="match status" value="1"/>
</dbReference>
<dbReference type="NCBIfam" id="TIGR01517">
    <property type="entry name" value="ATPase-IIB_Ca"/>
    <property type="match status" value="1"/>
</dbReference>
<keyword evidence="8 15" id="KW-0067">ATP-binding</keyword>
<dbReference type="GO" id="GO:0005388">
    <property type="term" value="F:P-type calcium transporter activity"/>
    <property type="evidence" value="ECO:0007669"/>
    <property type="project" value="UniProtKB-EC"/>
</dbReference>
<dbReference type="InterPro" id="IPR018303">
    <property type="entry name" value="ATPase_P-typ_P_site"/>
</dbReference>
<dbReference type="FunFam" id="3.40.1110.10:FF:000045">
    <property type="entry name" value="Calcium-transporting ATPase"/>
    <property type="match status" value="1"/>
</dbReference>
<dbReference type="Gene3D" id="2.70.150.10">
    <property type="entry name" value="Calcium-transporting ATPase, cytoplasmic transduction domain A"/>
    <property type="match status" value="1"/>
</dbReference>
<evidence type="ECO:0000256" key="1">
    <source>
        <dbReference type="ARBA" id="ARBA00004127"/>
    </source>
</evidence>
<dbReference type="GO" id="GO:0005886">
    <property type="term" value="C:plasma membrane"/>
    <property type="evidence" value="ECO:0007669"/>
    <property type="project" value="TreeGrafter"/>
</dbReference>
<dbReference type="FunFam" id="2.70.150.10:FF:000028">
    <property type="entry name" value="Calcium-transporting ATPase"/>
    <property type="match status" value="1"/>
</dbReference>
<dbReference type="SUPFAM" id="SSF81653">
    <property type="entry name" value="Calcium ATPase, transduction domain A"/>
    <property type="match status" value="1"/>
</dbReference>
<reference evidence="17" key="1">
    <citation type="submission" date="2021-06" db="EMBL/GenBank/DDBJ databases">
        <authorList>
            <person name="Kallberg Y."/>
            <person name="Tangrot J."/>
            <person name="Rosling A."/>
        </authorList>
    </citation>
    <scope>NUCLEOTIDE SEQUENCE</scope>
    <source>
        <strain evidence="17">IN212</strain>
    </source>
</reference>
<keyword evidence="4 15" id="KW-0812">Transmembrane</keyword>
<dbReference type="InterPro" id="IPR008250">
    <property type="entry name" value="ATPase_P-typ_transduc_dom_A_sf"/>
</dbReference>
<evidence type="ECO:0000256" key="15">
    <source>
        <dbReference type="RuleBase" id="RU361146"/>
    </source>
</evidence>
<dbReference type="PRINTS" id="PR00120">
    <property type="entry name" value="HATPASE"/>
</dbReference>
<dbReference type="InterPro" id="IPR023298">
    <property type="entry name" value="ATPase_P-typ_TM_dom_sf"/>
</dbReference>
<dbReference type="SUPFAM" id="SSF81660">
    <property type="entry name" value="Metal cation-transporting ATPase, ATP-binding domain N"/>
    <property type="match status" value="1"/>
</dbReference>
<evidence type="ECO:0000256" key="4">
    <source>
        <dbReference type="ARBA" id="ARBA00022692"/>
    </source>
</evidence>
<dbReference type="PANTHER" id="PTHR24093">
    <property type="entry name" value="CATION TRANSPORTING ATPASE"/>
    <property type="match status" value="1"/>
</dbReference>
<feature type="transmembrane region" description="Helical" evidence="15">
    <location>
        <begin position="772"/>
        <end position="789"/>
    </location>
</feature>
<evidence type="ECO:0000256" key="8">
    <source>
        <dbReference type="ARBA" id="ARBA00022840"/>
    </source>
</evidence>
<dbReference type="Pfam" id="PF00122">
    <property type="entry name" value="E1-E2_ATPase"/>
    <property type="match status" value="1"/>
</dbReference>
<keyword evidence="7 15" id="KW-0106">Calcium</keyword>
<evidence type="ECO:0000256" key="9">
    <source>
        <dbReference type="ARBA" id="ARBA00022842"/>
    </source>
</evidence>
<dbReference type="PRINTS" id="PR00119">
    <property type="entry name" value="CATATPASE"/>
</dbReference>
<dbReference type="InterPro" id="IPR001757">
    <property type="entry name" value="P_typ_ATPase"/>
</dbReference>
<dbReference type="PANTHER" id="PTHR24093:SF369">
    <property type="entry name" value="CALCIUM-TRANSPORTING ATPASE"/>
    <property type="match status" value="1"/>
</dbReference>
<sequence length="911" mass="101402">MSSESFKFDIEQLQKLVDPKNLELLQEYGGSEKILDGLETNRDHGLSSDENKEKRQKHFGKNVLPKVDQRSFLFLVWDAFCDKTLILLSIAALVSLALGISEDLSNEADEPDLGWIEGTAILVAVAVVVLTNAINNYQKEKQFRKLNEKKEDRNIKLIRDGKEKQISVFDVNVGDIMVLEPGDIVAVDGIYLSGHNLTCDESSATGESKAIKKGDKDPFILSGAKVTEGVGRVVVIAVDTTSNEVKSSCRTNSEIRRCCCTTYVDILEAMTAIIVQTITIIVVAVPEVCSDKTGTLTQNKMTVVKGFLGQEKFENNNEIQQWKNKIKQKIYNIITQGICVNSTAFEDKDEKGQLSFIGSKTECALLEFCKEFGLDYSEIRSQFKNVKVYPFASERKSMTTIIKLSSSSTHNQTSEQAEYRIYVKGASEIVFDGCTHYADAEGQEHQLDDKAKQNFRGIISDYAANALRTICMAYRDITKSEFQQISDEKAPINDLVCLGIVGIEDPLRPGVTESVKIFKKAGVSVRMITGDNLETAKAIGKNAGIYKNGVAITGPEFRNKSKEEQRSIIPRLEVLARSSPTDKTIVVSLLKENDEIVAVTGDGTNDGPALKLADVGFSMGIAGTEVAKEASSIILMDDNFNSIVNALRWGRAVNDSVRKFLQFQLTVNIAAVIISFTSAVLSDDNESILTAVQLLWVNLIMDTLAALALATESPTDELLSRLPTLKSASLINYRMWKMIIGQAIFQVATSLILLYMGPEIFHLNTDDPEEKIVFSTLIFNTFVFLQIFNEINCRRIDDNLNVFANIFNNYTFIIVQIFIILGQVIIVQYGGIAFGTTNLAWYYWLVTVLIGSLSLPVGVIIRLFPNSCVPDHILNEYYRPKVTKEKMLWEQAIHDVRAQLRVFGAIRKHPK</sequence>
<dbReference type="GO" id="GO:0016887">
    <property type="term" value="F:ATP hydrolysis activity"/>
    <property type="evidence" value="ECO:0007669"/>
    <property type="project" value="InterPro"/>
</dbReference>
<dbReference type="PROSITE" id="PS00154">
    <property type="entry name" value="ATPASE_E1_E2"/>
    <property type="match status" value="1"/>
</dbReference>
<evidence type="ECO:0000256" key="14">
    <source>
        <dbReference type="ARBA" id="ARBA00048694"/>
    </source>
</evidence>